<dbReference type="InterPro" id="IPR037522">
    <property type="entry name" value="HD_GYP_dom"/>
</dbReference>
<dbReference type="SUPFAM" id="SSF109604">
    <property type="entry name" value="HD-domain/PDEase-like"/>
    <property type="match status" value="1"/>
</dbReference>
<dbReference type="InterPro" id="IPR001789">
    <property type="entry name" value="Sig_transdc_resp-reg_receiver"/>
</dbReference>
<dbReference type="PANTHER" id="PTHR45228">
    <property type="entry name" value="CYCLIC DI-GMP PHOSPHODIESTERASE TM_0186-RELATED"/>
    <property type="match status" value="1"/>
</dbReference>
<dbReference type="RefSeq" id="WP_341744337.1">
    <property type="nucleotide sequence ID" value="NZ_CP151406.1"/>
</dbReference>
<dbReference type="CDD" id="cd19920">
    <property type="entry name" value="REC_PA4781-like"/>
    <property type="match status" value="1"/>
</dbReference>
<dbReference type="Gene3D" id="3.40.50.2300">
    <property type="match status" value="1"/>
</dbReference>
<dbReference type="Gene3D" id="1.10.3210.10">
    <property type="entry name" value="Hypothetical protein af1432"/>
    <property type="match status" value="1"/>
</dbReference>
<keyword evidence="5" id="KW-1185">Reference proteome</keyword>
<protein>
    <submittedName>
        <fullName evidence="4">HD domain-containing phosphohydrolase</fullName>
    </submittedName>
</protein>
<dbReference type="SMART" id="SM00448">
    <property type="entry name" value="REC"/>
    <property type="match status" value="1"/>
</dbReference>
<dbReference type="Pfam" id="PF13487">
    <property type="entry name" value="HD_5"/>
    <property type="match status" value="1"/>
</dbReference>
<dbReference type="CDD" id="cd00077">
    <property type="entry name" value="HDc"/>
    <property type="match status" value="1"/>
</dbReference>
<dbReference type="PROSITE" id="PS51832">
    <property type="entry name" value="HD_GYP"/>
    <property type="match status" value="1"/>
</dbReference>
<feature type="modified residue" description="4-aspartylphosphate" evidence="1">
    <location>
        <position position="57"/>
    </location>
</feature>
<evidence type="ECO:0000256" key="1">
    <source>
        <dbReference type="PROSITE-ProRule" id="PRU00169"/>
    </source>
</evidence>
<dbReference type="SMART" id="SM00471">
    <property type="entry name" value="HDc"/>
    <property type="match status" value="1"/>
</dbReference>
<keyword evidence="1" id="KW-0597">Phosphoprotein</keyword>
<evidence type="ECO:0000313" key="4">
    <source>
        <dbReference type="EMBL" id="WZJ22749.1"/>
    </source>
</evidence>
<sequence length="384" mass="42923">MANESRPTILVVDDTPDNLAVVGGILGSEYRVRVANSGERALHVANSDPRPELILLDIMMPGMDGYETLRRLREDPATRNIPVIFVTAMDADNDEAVGLQMGAVDYVTKPIRPAILLARIRTRLELQAARDHLARQNEILEARVAKRTREVELIKDVGMHALATLAEKRDNETGNHLLRTRGYIEVLMTDLAQRPEFAELTPLRQKLIAKAAPLHDIGKVGIPDAILLKPGRLTPEEFEIMKTHARIGADALDEAIARVLTDRQQNQPAEEDRYSLDFLEAAREIAGGHHEKWDGSGYPRGLKGDEIPLSARLMALADVFDALISKRHYKIAFPLEEAIRIIVDGRGKHFDPRIVDCFLQRIEDFTSIADRYADHPDEAGKETP</sequence>
<gene>
    <name evidence="4" type="ORF">AADV58_06310</name>
</gene>
<dbReference type="InterPro" id="IPR011006">
    <property type="entry name" value="CheY-like_superfamily"/>
</dbReference>
<dbReference type="EMBL" id="CP151406">
    <property type="protein sequence ID" value="WZJ22749.1"/>
    <property type="molecule type" value="Genomic_DNA"/>
</dbReference>
<feature type="domain" description="HD-GYP" evidence="3">
    <location>
        <begin position="151"/>
        <end position="374"/>
    </location>
</feature>
<accession>A0ABZ2XLQ8</accession>
<dbReference type="Pfam" id="PF00072">
    <property type="entry name" value="Response_reg"/>
    <property type="match status" value="1"/>
</dbReference>
<feature type="domain" description="Response regulatory" evidence="2">
    <location>
        <begin position="8"/>
        <end position="124"/>
    </location>
</feature>
<dbReference type="Proteomes" id="UP001479520">
    <property type="component" value="Chromosome"/>
</dbReference>
<dbReference type="InterPro" id="IPR003607">
    <property type="entry name" value="HD/PDEase_dom"/>
</dbReference>
<dbReference type="PANTHER" id="PTHR45228:SF5">
    <property type="entry name" value="CYCLIC DI-GMP PHOSPHODIESTERASE VC_1348-RELATED"/>
    <property type="match status" value="1"/>
</dbReference>
<name>A0ABZ2XLQ8_9RHOO</name>
<evidence type="ECO:0000313" key="5">
    <source>
        <dbReference type="Proteomes" id="UP001479520"/>
    </source>
</evidence>
<dbReference type="SUPFAM" id="SSF52172">
    <property type="entry name" value="CheY-like"/>
    <property type="match status" value="1"/>
</dbReference>
<evidence type="ECO:0000259" key="3">
    <source>
        <dbReference type="PROSITE" id="PS51832"/>
    </source>
</evidence>
<dbReference type="PROSITE" id="PS50110">
    <property type="entry name" value="RESPONSE_REGULATORY"/>
    <property type="match status" value="1"/>
</dbReference>
<evidence type="ECO:0000259" key="2">
    <source>
        <dbReference type="PROSITE" id="PS50110"/>
    </source>
</evidence>
<dbReference type="InterPro" id="IPR052020">
    <property type="entry name" value="Cyclic_di-GMP/3'3'-cGAMP_PDE"/>
</dbReference>
<proteinExistence type="predicted"/>
<reference evidence="4 5" key="1">
    <citation type="submission" date="2024-04" db="EMBL/GenBank/DDBJ databases">
        <title>Dissimilatory iodate-reducing microorganisms contribute to the enrichment of iodine in groundwater.</title>
        <authorList>
            <person name="Jiang Z."/>
        </authorList>
    </citation>
    <scope>NUCLEOTIDE SEQUENCE [LARGE SCALE GENOMIC DNA]</scope>
    <source>
        <strain evidence="4 5">NCP973</strain>
    </source>
</reference>
<organism evidence="4 5">
    <name type="scientific">Azonexus hydrophilus</name>
    <dbReference type="NCBI Taxonomy" id="418702"/>
    <lineage>
        <taxon>Bacteria</taxon>
        <taxon>Pseudomonadati</taxon>
        <taxon>Pseudomonadota</taxon>
        <taxon>Betaproteobacteria</taxon>
        <taxon>Rhodocyclales</taxon>
        <taxon>Azonexaceae</taxon>
        <taxon>Azonexus</taxon>
    </lineage>
</organism>